<dbReference type="RefSeq" id="WP_343891358.1">
    <property type="nucleotide sequence ID" value="NZ_BAAAEH010000040.1"/>
</dbReference>
<name>A0ABU9Y225_9SPHN</name>
<feature type="region of interest" description="Disordered" evidence="2">
    <location>
        <begin position="135"/>
        <end position="165"/>
    </location>
</feature>
<comment type="similarity">
    <text evidence="1">Belongs to the ros/MucR family.</text>
</comment>
<evidence type="ECO:0000256" key="1">
    <source>
        <dbReference type="ARBA" id="ARBA00007031"/>
    </source>
</evidence>
<dbReference type="Gene3D" id="1.10.10.1550">
    <property type="entry name" value="ROS/MUCR transcriptional regulator protein"/>
    <property type="match status" value="1"/>
</dbReference>
<evidence type="ECO:0000256" key="2">
    <source>
        <dbReference type="SAM" id="MobiDB-lite"/>
    </source>
</evidence>
<keyword evidence="4" id="KW-1185">Reference proteome</keyword>
<dbReference type="EMBL" id="JBDIME010000006">
    <property type="protein sequence ID" value="MEN2789853.1"/>
    <property type="molecule type" value="Genomic_DNA"/>
</dbReference>
<gene>
    <name evidence="3" type="ORF">ABC974_09465</name>
</gene>
<dbReference type="Proteomes" id="UP001419910">
    <property type="component" value="Unassembled WGS sequence"/>
</dbReference>
<sequence length="165" mass="17636">MADDATELNTIELATELTIAWLGNTNTRASAEDVPTFLKSMHSALTALATPSGEAAPSETVPEHVPAVTVRKSLASNEHLISLIDGKPYKALRRHLSANGLTPDEYRARYNLKPDYPMVAPAYSEARRMMAKKIGLGRKPGQGVKAPAAGAPAPKAPRGRPKKAE</sequence>
<organism evidence="3 4">
    <name type="scientific">Sphingomonas oligophenolica</name>
    <dbReference type="NCBI Taxonomy" id="301154"/>
    <lineage>
        <taxon>Bacteria</taxon>
        <taxon>Pseudomonadati</taxon>
        <taxon>Pseudomonadota</taxon>
        <taxon>Alphaproteobacteria</taxon>
        <taxon>Sphingomonadales</taxon>
        <taxon>Sphingomonadaceae</taxon>
        <taxon>Sphingomonas</taxon>
    </lineage>
</organism>
<dbReference type="Pfam" id="PF05443">
    <property type="entry name" value="ROS_MUCR"/>
    <property type="match status" value="1"/>
</dbReference>
<dbReference type="InterPro" id="IPR041920">
    <property type="entry name" value="ROS/MUCR_sf"/>
</dbReference>
<comment type="caution">
    <text evidence="3">The sequence shown here is derived from an EMBL/GenBank/DDBJ whole genome shotgun (WGS) entry which is preliminary data.</text>
</comment>
<accession>A0ABU9Y225</accession>
<dbReference type="InterPro" id="IPR008807">
    <property type="entry name" value="ROS_MUCR"/>
</dbReference>
<evidence type="ECO:0000313" key="3">
    <source>
        <dbReference type="EMBL" id="MEN2789853.1"/>
    </source>
</evidence>
<reference evidence="3 4" key="1">
    <citation type="submission" date="2024-05" db="EMBL/GenBank/DDBJ databases">
        <authorList>
            <person name="Liu Q."/>
            <person name="Xin Y.-H."/>
        </authorList>
    </citation>
    <scope>NUCLEOTIDE SEQUENCE [LARGE SCALE GENOMIC DNA]</scope>
    <source>
        <strain evidence="3 4">CGMCC 1.10181</strain>
    </source>
</reference>
<evidence type="ECO:0000313" key="4">
    <source>
        <dbReference type="Proteomes" id="UP001419910"/>
    </source>
</evidence>
<proteinExistence type="inferred from homology"/>
<protein>
    <submittedName>
        <fullName evidence="3">MucR family transcriptional regulator</fullName>
    </submittedName>
</protein>